<dbReference type="Proteomes" id="UP000177190">
    <property type="component" value="Unassembled WGS sequence"/>
</dbReference>
<keyword evidence="1" id="KW-0547">Nucleotide-binding</keyword>
<dbReference type="GO" id="GO:0006450">
    <property type="term" value="P:regulation of translational fidelity"/>
    <property type="evidence" value="ECO:0007669"/>
    <property type="project" value="InterPro"/>
</dbReference>
<accession>A0A1G2HN90</accession>
<evidence type="ECO:0000313" key="3">
    <source>
        <dbReference type="Proteomes" id="UP000177190"/>
    </source>
</evidence>
<dbReference type="InterPro" id="IPR036113">
    <property type="entry name" value="Asp/Glu-ADT_sf_sub_c"/>
</dbReference>
<dbReference type="EC" id="6.3.5.-" evidence="1"/>
<comment type="similarity">
    <text evidence="1">Belongs to the GatC family.</text>
</comment>
<comment type="function">
    <text evidence="1">Allows the formation of correctly charged Asn-tRNA(Asn) or Gln-tRNA(Gln) through the transamidation of misacylated Asp-tRNA(Asn) or Glu-tRNA(Gln) in organisms which lack either or both of asparaginyl-tRNA or glutaminyl-tRNA synthetases. The reaction takes place in the presence of glutamine and ATP through an activated phospho-Asp-tRNA(Asn) or phospho-Glu-tRNA(Gln).</text>
</comment>
<keyword evidence="1" id="KW-0648">Protein biosynthesis</keyword>
<dbReference type="NCBIfam" id="TIGR00135">
    <property type="entry name" value="gatC"/>
    <property type="match status" value="1"/>
</dbReference>
<dbReference type="Gene3D" id="1.10.20.60">
    <property type="entry name" value="Glu-tRNAGln amidotransferase C subunit, N-terminal domain"/>
    <property type="match status" value="1"/>
</dbReference>
<dbReference type="EMBL" id="MHOM01000028">
    <property type="protein sequence ID" value="OGZ63956.1"/>
    <property type="molecule type" value="Genomic_DNA"/>
</dbReference>
<keyword evidence="1" id="KW-0067">ATP-binding</keyword>
<dbReference type="GO" id="GO:0050567">
    <property type="term" value="F:glutaminyl-tRNA synthase (glutamine-hydrolyzing) activity"/>
    <property type="evidence" value="ECO:0007669"/>
    <property type="project" value="UniProtKB-UniRule"/>
</dbReference>
<dbReference type="SUPFAM" id="SSF141000">
    <property type="entry name" value="Glu-tRNAGln amidotransferase C subunit"/>
    <property type="match status" value="1"/>
</dbReference>
<gene>
    <name evidence="1" type="primary">gatC</name>
    <name evidence="2" type="ORF">A2812_02110</name>
</gene>
<dbReference type="GO" id="GO:0006412">
    <property type="term" value="P:translation"/>
    <property type="evidence" value="ECO:0007669"/>
    <property type="project" value="UniProtKB-UniRule"/>
</dbReference>
<comment type="caution">
    <text evidence="2">The sequence shown here is derived from an EMBL/GenBank/DDBJ whole genome shotgun (WGS) entry which is preliminary data.</text>
</comment>
<dbReference type="HAMAP" id="MF_00122">
    <property type="entry name" value="GatC"/>
    <property type="match status" value="1"/>
</dbReference>
<comment type="subunit">
    <text evidence="1">Heterotrimer of A, B and C subunits.</text>
</comment>
<dbReference type="STRING" id="1802200.A2812_02110"/>
<dbReference type="AlphaFoldDB" id="A0A1G2HN90"/>
<reference evidence="2 3" key="1">
    <citation type="journal article" date="2016" name="Nat. Commun.">
        <title>Thousands of microbial genomes shed light on interconnected biogeochemical processes in an aquifer system.</title>
        <authorList>
            <person name="Anantharaman K."/>
            <person name="Brown C.T."/>
            <person name="Hug L.A."/>
            <person name="Sharon I."/>
            <person name="Castelle C.J."/>
            <person name="Probst A.J."/>
            <person name="Thomas B.C."/>
            <person name="Singh A."/>
            <person name="Wilkins M.J."/>
            <person name="Karaoz U."/>
            <person name="Brodie E.L."/>
            <person name="Williams K.H."/>
            <person name="Hubbard S.S."/>
            <person name="Banfield J.F."/>
        </authorList>
    </citation>
    <scope>NUCLEOTIDE SEQUENCE [LARGE SCALE GENOMIC DNA]</scope>
</reference>
<evidence type="ECO:0000313" key="2">
    <source>
        <dbReference type="EMBL" id="OGZ63956.1"/>
    </source>
</evidence>
<name>A0A1G2HN90_9BACT</name>
<organism evidence="2 3">
    <name type="scientific">Candidatus Staskawiczbacteria bacterium RIFCSPHIGHO2_01_FULL_36_16</name>
    <dbReference type="NCBI Taxonomy" id="1802200"/>
    <lineage>
        <taxon>Bacteria</taxon>
        <taxon>Candidatus Staskawicziibacteriota</taxon>
    </lineage>
</organism>
<comment type="catalytic activity">
    <reaction evidence="1">
        <text>L-aspartyl-tRNA(Asn) + L-glutamine + ATP + H2O = L-asparaginyl-tRNA(Asn) + L-glutamate + ADP + phosphate + 2 H(+)</text>
        <dbReference type="Rhea" id="RHEA:14513"/>
        <dbReference type="Rhea" id="RHEA-COMP:9674"/>
        <dbReference type="Rhea" id="RHEA-COMP:9677"/>
        <dbReference type="ChEBI" id="CHEBI:15377"/>
        <dbReference type="ChEBI" id="CHEBI:15378"/>
        <dbReference type="ChEBI" id="CHEBI:29985"/>
        <dbReference type="ChEBI" id="CHEBI:30616"/>
        <dbReference type="ChEBI" id="CHEBI:43474"/>
        <dbReference type="ChEBI" id="CHEBI:58359"/>
        <dbReference type="ChEBI" id="CHEBI:78515"/>
        <dbReference type="ChEBI" id="CHEBI:78516"/>
        <dbReference type="ChEBI" id="CHEBI:456216"/>
    </reaction>
</comment>
<dbReference type="InterPro" id="IPR003837">
    <property type="entry name" value="GatC"/>
</dbReference>
<proteinExistence type="inferred from homology"/>
<sequence length="92" mass="10628">MISKEQVEHIAKLARLQLTENEIEKMQKDMSAILDYFDLLKKAPKPEVKQKVFFSNGHLRKDEVISSHDITDELIAAAPDKKDDYIKVKAIF</sequence>
<dbReference type="GO" id="GO:0005524">
    <property type="term" value="F:ATP binding"/>
    <property type="evidence" value="ECO:0007669"/>
    <property type="project" value="UniProtKB-KW"/>
</dbReference>
<comment type="catalytic activity">
    <reaction evidence="1">
        <text>L-glutamyl-tRNA(Gln) + L-glutamine + ATP + H2O = L-glutaminyl-tRNA(Gln) + L-glutamate + ADP + phosphate + H(+)</text>
        <dbReference type="Rhea" id="RHEA:17521"/>
        <dbReference type="Rhea" id="RHEA-COMP:9681"/>
        <dbReference type="Rhea" id="RHEA-COMP:9684"/>
        <dbReference type="ChEBI" id="CHEBI:15377"/>
        <dbReference type="ChEBI" id="CHEBI:15378"/>
        <dbReference type="ChEBI" id="CHEBI:29985"/>
        <dbReference type="ChEBI" id="CHEBI:30616"/>
        <dbReference type="ChEBI" id="CHEBI:43474"/>
        <dbReference type="ChEBI" id="CHEBI:58359"/>
        <dbReference type="ChEBI" id="CHEBI:78520"/>
        <dbReference type="ChEBI" id="CHEBI:78521"/>
        <dbReference type="ChEBI" id="CHEBI:456216"/>
    </reaction>
</comment>
<evidence type="ECO:0000256" key="1">
    <source>
        <dbReference type="HAMAP-Rule" id="MF_00122"/>
    </source>
</evidence>
<keyword evidence="1" id="KW-0436">Ligase</keyword>
<dbReference type="Pfam" id="PF02686">
    <property type="entry name" value="GatC"/>
    <property type="match status" value="1"/>
</dbReference>
<dbReference type="GO" id="GO:0050566">
    <property type="term" value="F:asparaginyl-tRNA synthase (glutamine-hydrolyzing) activity"/>
    <property type="evidence" value="ECO:0007669"/>
    <property type="project" value="RHEA"/>
</dbReference>
<protein>
    <recommendedName>
        <fullName evidence="1">Aspartyl/glutamyl-tRNA(Asn/Gln) amidotransferase subunit C</fullName>
        <shortName evidence="1">Asp/Glu-ADT subunit C</shortName>
        <ecNumber evidence="1">6.3.5.-</ecNumber>
    </recommendedName>
</protein>